<dbReference type="InterPro" id="IPR031318">
    <property type="entry name" value="OPI10"/>
</dbReference>
<proteinExistence type="inferred from homology"/>
<dbReference type="GO" id="GO:0005634">
    <property type="term" value="C:nucleus"/>
    <property type="evidence" value="ECO:0007669"/>
    <property type="project" value="TreeGrafter"/>
</dbReference>
<organism evidence="4">
    <name type="scientific">Rhizochromulina marina</name>
    <dbReference type="NCBI Taxonomy" id="1034831"/>
    <lineage>
        <taxon>Eukaryota</taxon>
        <taxon>Sar</taxon>
        <taxon>Stramenopiles</taxon>
        <taxon>Ochrophyta</taxon>
        <taxon>Dictyochophyceae</taxon>
        <taxon>Rhizochromulinales</taxon>
        <taxon>Rhizochromulina</taxon>
    </lineage>
</organism>
<reference evidence="4" key="1">
    <citation type="submission" date="2021-01" db="EMBL/GenBank/DDBJ databases">
        <authorList>
            <person name="Corre E."/>
            <person name="Pelletier E."/>
            <person name="Niang G."/>
            <person name="Scheremetjew M."/>
            <person name="Finn R."/>
            <person name="Kale V."/>
            <person name="Holt S."/>
            <person name="Cochrane G."/>
            <person name="Meng A."/>
            <person name="Brown T."/>
            <person name="Cohen L."/>
        </authorList>
    </citation>
    <scope>NUCLEOTIDE SEQUENCE</scope>
    <source>
        <strain evidence="4">CCMP1243</strain>
    </source>
</reference>
<evidence type="ECO:0000313" key="4">
    <source>
        <dbReference type="EMBL" id="CAD9659865.1"/>
    </source>
</evidence>
<dbReference type="Pfam" id="PF21057">
    <property type="entry name" value="Hikeshi-like_C"/>
    <property type="match status" value="1"/>
</dbReference>
<dbReference type="GO" id="GO:0005829">
    <property type="term" value="C:cytosol"/>
    <property type="evidence" value="ECO:0007669"/>
    <property type="project" value="TreeGrafter"/>
</dbReference>
<evidence type="ECO:0008006" key="5">
    <source>
        <dbReference type="Google" id="ProtNLM"/>
    </source>
</evidence>
<dbReference type="AlphaFoldDB" id="A0A7S2R3M5"/>
<dbReference type="Pfam" id="PF05603">
    <property type="entry name" value="Hikeshi-like_N"/>
    <property type="match status" value="1"/>
</dbReference>
<dbReference type="GO" id="GO:0061608">
    <property type="term" value="F:nuclear import signal receptor activity"/>
    <property type="evidence" value="ECO:0007669"/>
    <property type="project" value="TreeGrafter"/>
</dbReference>
<feature type="domain" description="Hikeshi-like C-terminal" evidence="3">
    <location>
        <begin position="137"/>
        <end position="193"/>
    </location>
</feature>
<protein>
    <recommendedName>
        <fullName evidence="5">Hikeshi-like domain-containing protein</fullName>
    </recommendedName>
</protein>
<evidence type="ECO:0000259" key="2">
    <source>
        <dbReference type="Pfam" id="PF05603"/>
    </source>
</evidence>
<feature type="domain" description="Hikeshi-like N-terminal" evidence="2">
    <location>
        <begin position="16"/>
        <end position="95"/>
    </location>
</feature>
<name>A0A7S2R3M5_9STRA</name>
<evidence type="ECO:0000256" key="1">
    <source>
        <dbReference type="ARBA" id="ARBA00006623"/>
    </source>
</evidence>
<dbReference type="GO" id="GO:0006606">
    <property type="term" value="P:protein import into nucleus"/>
    <property type="evidence" value="ECO:0007669"/>
    <property type="project" value="TreeGrafter"/>
</dbReference>
<dbReference type="PANTHER" id="PTHR12925:SF0">
    <property type="entry name" value="PROTEIN HIKESHI"/>
    <property type="match status" value="1"/>
</dbReference>
<dbReference type="InterPro" id="IPR048364">
    <property type="entry name" value="Hikeshi-like_C"/>
</dbReference>
<sequence length="201" mass="21733">MAQPAAAAPEELLGVIVPGRPIQTAWKIVGESRAVLCEHILAADQCPEVMVSLLPGRSDFMRPDLAAVLYWSSDGAQWALLGALWNQKPSAMFRTGWSSALPPGSEVEIAVSLEPLEVAANLGLEVLAAGGAEEKRTFARAIARDLWNYLASFSQSVPGSVQTSGEMMLVPTTILDRWMERFDAKYQRDPNFMLKSSGADG</sequence>
<dbReference type="InterPro" id="IPR008493">
    <property type="entry name" value="Hikeshi-like_N"/>
</dbReference>
<dbReference type="EMBL" id="HBHJ01000249">
    <property type="protein sequence ID" value="CAD9659865.1"/>
    <property type="molecule type" value="Transcribed_RNA"/>
</dbReference>
<gene>
    <name evidence="4" type="ORF">RMAR1173_LOCUS177</name>
</gene>
<accession>A0A7S2R3M5</accession>
<evidence type="ECO:0000259" key="3">
    <source>
        <dbReference type="Pfam" id="PF21057"/>
    </source>
</evidence>
<dbReference type="PANTHER" id="PTHR12925">
    <property type="entry name" value="HIKESHI FAMILY MEMBER"/>
    <property type="match status" value="1"/>
</dbReference>
<comment type="similarity">
    <text evidence="1">Belongs to the OPI10 family.</text>
</comment>